<evidence type="ECO:0000313" key="6">
    <source>
        <dbReference type="Proteomes" id="UP000177092"/>
    </source>
</evidence>
<dbReference type="GO" id="GO:0007165">
    <property type="term" value="P:signal transduction"/>
    <property type="evidence" value="ECO:0007669"/>
    <property type="project" value="TreeGrafter"/>
</dbReference>
<dbReference type="GO" id="GO:0006020">
    <property type="term" value="P:inositol metabolic process"/>
    <property type="evidence" value="ECO:0007669"/>
    <property type="project" value="TreeGrafter"/>
</dbReference>
<dbReference type="Pfam" id="PF00459">
    <property type="entry name" value="Inositol_P"/>
    <property type="match status" value="1"/>
</dbReference>
<evidence type="ECO:0000256" key="1">
    <source>
        <dbReference type="ARBA" id="ARBA00022723"/>
    </source>
</evidence>
<dbReference type="InterPro" id="IPR020583">
    <property type="entry name" value="Inositol_monoP_metal-BS"/>
</dbReference>
<proteinExistence type="predicted"/>
<name>A0A1F6A5W6_9BACT</name>
<evidence type="ECO:0008006" key="7">
    <source>
        <dbReference type="Google" id="ProtNLM"/>
    </source>
</evidence>
<dbReference type="PRINTS" id="PR00377">
    <property type="entry name" value="IMPHPHTASES"/>
</dbReference>
<dbReference type="PROSITE" id="PS00629">
    <property type="entry name" value="IMP_1"/>
    <property type="match status" value="1"/>
</dbReference>
<dbReference type="InterPro" id="IPR020550">
    <property type="entry name" value="Inositol_monophosphatase_CS"/>
</dbReference>
<dbReference type="GO" id="GO:0046872">
    <property type="term" value="F:metal ion binding"/>
    <property type="evidence" value="ECO:0007669"/>
    <property type="project" value="UniProtKB-KW"/>
</dbReference>
<dbReference type="SUPFAM" id="SSF56655">
    <property type="entry name" value="Carbohydrate phosphatase"/>
    <property type="match status" value="1"/>
</dbReference>
<sequence>MNQFTKLAVITATSAGKFLKKKITTARILSQKANRFDVVTDADLQTQKLITELIFKEFPLHKILGEESESHEKLNDEFTWIIDPIDGTGAFSTGLPTYASSIALFKDKKPISAAVFLAINNTVVYAEKGKGCFVKGKKIQVREVANLNEASVGFDPYYEYREKAFALFGKSLGGKLFMTPMIWSQAAGLGLIAMGILDGYVIFGKPKIWDIAAGILLVEEAGGVINDFTGNPLSLSHIESYVASGKTIHRKLLSSIRGE</sequence>
<protein>
    <recommendedName>
        <fullName evidence="7">Inositol-phosphate phosphatase</fullName>
    </recommendedName>
</protein>
<feature type="binding site" evidence="4">
    <location>
        <position position="210"/>
    </location>
    <ligand>
        <name>Mg(2+)</name>
        <dbReference type="ChEBI" id="CHEBI:18420"/>
        <label>1</label>
        <note>catalytic</note>
    </ligand>
</feature>
<dbReference type="STRING" id="1798384.A3D03_04390"/>
<dbReference type="AlphaFoldDB" id="A0A1F6A5W6"/>
<dbReference type="PROSITE" id="PS00630">
    <property type="entry name" value="IMP_2"/>
    <property type="match status" value="1"/>
</dbReference>
<dbReference type="PANTHER" id="PTHR20854:SF4">
    <property type="entry name" value="INOSITOL-1-MONOPHOSPHATASE-RELATED"/>
    <property type="match status" value="1"/>
</dbReference>
<dbReference type="Gene3D" id="3.30.540.10">
    <property type="entry name" value="Fructose-1,6-Bisphosphatase, subunit A, domain 1"/>
    <property type="match status" value="1"/>
</dbReference>
<keyword evidence="3 4" id="KW-0460">Magnesium</keyword>
<feature type="binding site" evidence="4">
    <location>
        <position position="86"/>
    </location>
    <ligand>
        <name>Mg(2+)</name>
        <dbReference type="ChEBI" id="CHEBI:18420"/>
        <label>1</label>
        <note>catalytic</note>
    </ligand>
</feature>
<organism evidence="5 6">
    <name type="scientific">Candidatus Gottesmanbacteria bacterium RIFCSPHIGHO2_02_FULL_40_13</name>
    <dbReference type="NCBI Taxonomy" id="1798384"/>
    <lineage>
        <taxon>Bacteria</taxon>
        <taxon>Candidatus Gottesmaniibacteriota</taxon>
    </lineage>
</organism>
<comment type="caution">
    <text evidence="5">The sequence shown here is derived from an EMBL/GenBank/DDBJ whole genome shotgun (WGS) entry which is preliminary data.</text>
</comment>
<feature type="binding site" evidence="4">
    <location>
        <position position="83"/>
    </location>
    <ligand>
        <name>Mg(2+)</name>
        <dbReference type="ChEBI" id="CHEBI:18420"/>
        <label>1</label>
        <note>catalytic</note>
    </ligand>
</feature>
<reference evidence="5 6" key="1">
    <citation type="journal article" date="2016" name="Nat. Commun.">
        <title>Thousands of microbial genomes shed light on interconnected biogeochemical processes in an aquifer system.</title>
        <authorList>
            <person name="Anantharaman K."/>
            <person name="Brown C.T."/>
            <person name="Hug L.A."/>
            <person name="Sharon I."/>
            <person name="Castelle C.J."/>
            <person name="Probst A.J."/>
            <person name="Thomas B.C."/>
            <person name="Singh A."/>
            <person name="Wilkins M.J."/>
            <person name="Karaoz U."/>
            <person name="Brodie E.L."/>
            <person name="Williams K.H."/>
            <person name="Hubbard S.S."/>
            <person name="Banfield J.F."/>
        </authorList>
    </citation>
    <scope>NUCLEOTIDE SEQUENCE [LARGE SCALE GENOMIC DNA]</scope>
</reference>
<dbReference type="GO" id="GO:0046854">
    <property type="term" value="P:phosphatidylinositol phosphate biosynthetic process"/>
    <property type="evidence" value="ECO:0007669"/>
    <property type="project" value="InterPro"/>
</dbReference>
<dbReference type="EMBL" id="MFJN01000058">
    <property type="protein sequence ID" value="OGG20061.1"/>
    <property type="molecule type" value="Genomic_DNA"/>
</dbReference>
<dbReference type="Proteomes" id="UP000177092">
    <property type="component" value="Unassembled WGS sequence"/>
</dbReference>
<dbReference type="Gene3D" id="3.40.190.80">
    <property type="match status" value="1"/>
</dbReference>
<keyword evidence="2" id="KW-0378">Hydrolase</keyword>
<evidence type="ECO:0000256" key="3">
    <source>
        <dbReference type="ARBA" id="ARBA00022842"/>
    </source>
</evidence>
<feature type="binding site" evidence="4">
    <location>
        <position position="66"/>
    </location>
    <ligand>
        <name>Mg(2+)</name>
        <dbReference type="ChEBI" id="CHEBI:18420"/>
        <label>1</label>
        <note>catalytic</note>
    </ligand>
</feature>
<evidence type="ECO:0000256" key="4">
    <source>
        <dbReference type="PIRSR" id="PIRSR600760-2"/>
    </source>
</evidence>
<feature type="binding site" evidence="4">
    <location>
        <position position="85"/>
    </location>
    <ligand>
        <name>Mg(2+)</name>
        <dbReference type="ChEBI" id="CHEBI:18420"/>
        <label>1</label>
        <note>catalytic</note>
    </ligand>
</feature>
<gene>
    <name evidence="5" type="ORF">A3D03_04390</name>
</gene>
<comment type="cofactor">
    <cofactor evidence="4">
        <name>Mg(2+)</name>
        <dbReference type="ChEBI" id="CHEBI:18420"/>
    </cofactor>
</comment>
<evidence type="ECO:0000256" key="2">
    <source>
        <dbReference type="ARBA" id="ARBA00022801"/>
    </source>
</evidence>
<evidence type="ECO:0000313" key="5">
    <source>
        <dbReference type="EMBL" id="OGG20061.1"/>
    </source>
</evidence>
<dbReference type="PANTHER" id="PTHR20854">
    <property type="entry name" value="INOSITOL MONOPHOSPHATASE"/>
    <property type="match status" value="1"/>
</dbReference>
<accession>A0A1F6A5W6</accession>
<dbReference type="InterPro" id="IPR000760">
    <property type="entry name" value="Inositol_monophosphatase-like"/>
</dbReference>
<dbReference type="GO" id="GO:0008934">
    <property type="term" value="F:inositol monophosphate 1-phosphatase activity"/>
    <property type="evidence" value="ECO:0007669"/>
    <property type="project" value="TreeGrafter"/>
</dbReference>
<keyword evidence="1 4" id="KW-0479">Metal-binding</keyword>